<gene>
    <name evidence="2" type="ORF">DIABBA_LOCUS8348</name>
</gene>
<dbReference type="InterPro" id="IPR036508">
    <property type="entry name" value="Chitin-bd_dom_sf"/>
</dbReference>
<dbReference type="Pfam" id="PF01607">
    <property type="entry name" value="CBM_14"/>
    <property type="match status" value="1"/>
</dbReference>
<dbReference type="Proteomes" id="UP001153709">
    <property type="component" value="Chromosome 5"/>
</dbReference>
<organism evidence="2 3">
    <name type="scientific">Diabrotica balteata</name>
    <name type="common">Banded cucumber beetle</name>
    <dbReference type="NCBI Taxonomy" id="107213"/>
    <lineage>
        <taxon>Eukaryota</taxon>
        <taxon>Metazoa</taxon>
        <taxon>Ecdysozoa</taxon>
        <taxon>Arthropoda</taxon>
        <taxon>Hexapoda</taxon>
        <taxon>Insecta</taxon>
        <taxon>Pterygota</taxon>
        <taxon>Neoptera</taxon>
        <taxon>Endopterygota</taxon>
        <taxon>Coleoptera</taxon>
        <taxon>Polyphaga</taxon>
        <taxon>Cucujiformia</taxon>
        <taxon>Chrysomeloidea</taxon>
        <taxon>Chrysomelidae</taxon>
        <taxon>Galerucinae</taxon>
        <taxon>Diabroticina</taxon>
        <taxon>Diabroticites</taxon>
        <taxon>Diabrotica</taxon>
    </lineage>
</organism>
<dbReference type="SUPFAM" id="SSF57625">
    <property type="entry name" value="Invertebrate chitin-binding proteins"/>
    <property type="match status" value="1"/>
</dbReference>
<evidence type="ECO:0000313" key="3">
    <source>
        <dbReference type="Proteomes" id="UP001153709"/>
    </source>
</evidence>
<proteinExistence type="predicted"/>
<feature type="domain" description="Chitin-binding type-2" evidence="1">
    <location>
        <begin position="43"/>
        <end position="98"/>
    </location>
</feature>
<sequence>MLVFASLVITKQQKECIVNLLALLTICIVSSKGTPYLQFKTPDPDCIKNGTKYYPDPYNCTQYYVCDVQNQKVLKECTQGKWWNDLIQACDVIQDGVCCIERIQVYLKALMSVLNVIDKRLRRVKELKIVGQTPEDKRGKSISRSLHQNVRDILSNYIKSFPLKESHYSGKKICYLSADLNFKKMWTLFCEPYSDGKVNQTVYWRHFK</sequence>
<dbReference type="GO" id="GO:0008061">
    <property type="term" value="F:chitin binding"/>
    <property type="evidence" value="ECO:0007669"/>
    <property type="project" value="InterPro"/>
</dbReference>
<dbReference type="AlphaFoldDB" id="A0A9N9T623"/>
<accession>A0A9N9T623</accession>
<evidence type="ECO:0000313" key="2">
    <source>
        <dbReference type="EMBL" id="CAG9835112.1"/>
    </source>
</evidence>
<name>A0A9N9T623_DIABA</name>
<reference evidence="2" key="1">
    <citation type="submission" date="2022-01" db="EMBL/GenBank/DDBJ databases">
        <authorList>
            <person name="King R."/>
        </authorList>
    </citation>
    <scope>NUCLEOTIDE SEQUENCE</scope>
</reference>
<dbReference type="InterPro" id="IPR002557">
    <property type="entry name" value="Chitin-bd_dom"/>
</dbReference>
<dbReference type="EMBL" id="OU898280">
    <property type="protein sequence ID" value="CAG9835112.1"/>
    <property type="molecule type" value="Genomic_DNA"/>
</dbReference>
<evidence type="ECO:0000259" key="1">
    <source>
        <dbReference type="PROSITE" id="PS50940"/>
    </source>
</evidence>
<dbReference type="Gene3D" id="2.170.140.10">
    <property type="entry name" value="Chitin binding domain"/>
    <property type="match status" value="1"/>
</dbReference>
<keyword evidence="3" id="KW-1185">Reference proteome</keyword>
<protein>
    <recommendedName>
        <fullName evidence="1">Chitin-binding type-2 domain-containing protein</fullName>
    </recommendedName>
</protein>
<dbReference type="GO" id="GO:0005576">
    <property type="term" value="C:extracellular region"/>
    <property type="evidence" value="ECO:0007669"/>
    <property type="project" value="InterPro"/>
</dbReference>
<dbReference type="OrthoDB" id="6767902at2759"/>
<dbReference type="PROSITE" id="PS50940">
    <property type="entry name" value="CHIT_BIND_II"/>
    <property type="match status" value="1"/>
</dbReference>